<evidence type="ECO:0000313" key="3">
    <source>
        <dbReference type="Proteomes" id="UP000824073"/>
    </source>
</evidence>
<keyword evidence="1" id="KW-0472">Membrane</keyword>
<gene>
    <name evidence="2" type="ORF">IAB67_03780</name>
</gene>
<protein>
    <recommendedName>
        <fullName evidence="4">Phospholipid/glycerol acyltransferase domain-containing protein</fullName>
    </recommendedName>
</protein>
<reference evidence="2" key="2">
    <citation type="journal article" date="2021" name="PeerJ">
        <title>Extensive microbial diversity within the chicken gut microbiome revealed by metagenomics and culture.</title>
        <authorList>
            <person name="Gilroy R."/>
            <person name="Ravi A."/>
            <person name="Getino M."/>
            <person name="Pursley I."/>
            <person name="Horton D.L."/>
            <person name="Alikhan N.F."/>
            <person name="Baker D."/>
            <person name="Gharbi K."/>
            <person name="Hall N."/>
            <person name="Watson M."/>
            <person name="Adriaenssens E.M."/>
            <person name="Foster-Nyarko E."/>
            <person name="Jarju S."/>
            <person name="Secka A."/>
            <person name="Antonio M."/>
            <person name="Oren A."/>
            <person name="Chaudhuri R.R."/>
            <person name="La Ragione R."/>
            <person name="Hildebrand F."/>
            <person name="Pallen M.J."/>
        </authorList>
    </citation>
    <scope>NUCLEOTIDE SEQUENCE</scope>
    <source>
        <strain evidence="2">CHK191-8634</strain>
    </source>
</reference>
<sequence length="230" mass="25916">MTKPGWGGRFLRFGMRVFMHGWRIEGLPGDPGTTVFLVHHQNMFGPLHALPFLPNSARLWSMASFFDMPSCWHHFYHITLRQRFRWPWPLAAVGAGAVALVLPAALHMLRAIPVQRGTGRIVETLDASALALAEGDSLLICPDLDYANHSPAIGELYTGFLHLEKKYYKACGRHLPFTPVYCSRNRRTVVVGQPLYFPDGAPFSHERDRMAQRIIDEINELGRQSGDIPA</sequence>
<reference evidence="2" key="1">
    <citation type="submission" date="2020-10" db="EMBL/GenBank/DDBJ databases">
        <authorList>
            <person name="Gilroy R."/>
        </authorList>
    </citation>
    <scope>NUCLEOTIDE SEQUENCE</scope>
    <source>
        <strain evidence="2">CHK191-8634</strain>
    </source>
</reference>
<evidence type="ECO:0000256" key="1">
    <source>
        <dbReference type="SAM" id="Phobius"/>
    </source>
</evidence>
<organism evidence="2 3">
    <name type="scientific">Candidatus Ventrousia excrementavium</name>
    <dbReference type="NCBI Taxonomy" id="2840961"/>
    <lineage>
        <taxon>Bacteria</taxon>
        <taxon>Bacillati</taxon>
        <taxon>Bacillota</taxon>
        <taxon>Clostridia</taxon>
        <taxon>Eubacteriales</taxon>
        <taxon>Clostridiaceae</taxon>
        <taxon>Clostridiaceae incertae sedis</taxon>
        <taxon>Candidatus Ventrousia</taxon>
    </lineage>
</organism>
<dbReference type="Proteomes" id="UP000824073">
    <property type="component" value="Unassembled WGS sequence"/>
</dbReference>
<proteinExistence type="predicted"/>
<dbReference type="AlphaFoldDB" id="A0A9D1IT52"/>
<evidence type="ECO:0008006" key="4">
    <source>
        <dbReference type="Google" id="ProtNLM"/>
    </source>
</evidence>
<keyword evidence="1" id="KW-0812">Transmembrane</keyword>
<comment type="caution">
    <text evidence="2">The sequence shown here is derived from an EMBL/GenBank/DDBJ whole genome shotgun (WGS) entry which is preliminary data.</text>
</comment>
<dbReference type="EMBL" id="DVMR01000034">
    <property type="protein sequence ID" value="HIU43400.1"/>
    <property type="molecule type" value="Genomic_DNA"/>
</dbReference>
<keyword evidence="1" id="KW-1133">Transmembrane helix</keyword>
<accession>A0A9D1IT52</accession>
<evidence type="ECO:0000313" key="2">
    <source>
        <dbReference type="EMBL" id="HIU43400.1"/>
    </source>
</evidence>
<name>A0A9D1IT52_9CLOT</name>
<feature type="transmembrane region" description="Helical" evidence="1">
    <location>
        <begin position="86"/>
        <end position="106"/>
    </location>
</feature>